<comment type="function">
    <text evidence="8">Catalytic subunit of the molybdopterin synthase complex, a complex that catalyzes the conversion of precursor Z into molybdopterin. Acts by mediating the incorporation of 2 sulfur atoms from thiocarboxylated MOCS2A into precursor Z to generate a dithiolene group.</text>
</comment>
<dbReference type="GO" id="GO:1990140">
    <property type="term" value="C:molybdopterin synthase complex"/>
    <property type="evidence" value="ECO:0007669"/>
    <property type="project" value="UniProtKB-UniRule"/>
</dbReference>
<dbReference type="InterPro" id="IPR028888">
    <property type="entry name" value="MOCS2B_euk"/>
</dbReference>
<dbReference type="FunFam" id="3.90.1170.40:FF:000002">
    <property type="entry name" value="Molybdopterin synthase catalytic subunit"/>
    <property type="match status" value="1"/>
</dbReference>
<evidence type="ECO:0000313" key="10">
    <source>
        <dbReference type="EMBL" id="KAB0406533.1"/>
    </source>
</evidence>
<dbReference type="HAMAP" id="MF_03051">
    <property type="entry name" value="MOCS2A"/>
    <property type="match status" value="1"/>
</dbReference>
<feature type="binding site" evidence="8">
    <location>
        <begin position="346"/>
        <end position="348"/>
    </location>
    <ligand>
        <name>substrate</name>
    </ligand>
</feature>
<evidence type="ECO:0000256" key="8">
    <source>
        <dbReference type="HAMAP-Rule" id="MF_03052"/>
    </source>
</evidence>
<comment type="similarity">
    <text evidence="7">Belongs to the MoaD family. MOCS2A subfamily.</text>
</comment>
<comment type="caution">
    <text evidence="7">Lacks conserved residue(s) required for the propagation of feature annotation.</text>
</comment>
<dbReference type="InterPro" id="IPR036563">
    <property type="entry name" value="MoaE_sf"/>
</dbReference>
<comment type="miscellaneous">
    <text evidence="7">This protein is produced by a bicistronic gene which also produces the large subunit (MOCS2B) from an overlapping reading frame.</text>
</comment>
<keyword evidence="11" id="KW-1185">Reference proteome</keyword>
<dbReference type="HAMAP" id="MF_03052">
    <property type="entry name" value="MOC2B"/>
    <property type="match status" value="1"/>
</dbReference>
<dbReference type="EC" id="2.8.1.12" evidence="8"/>
<dbReference type="InterPro" id="IPR003749">
    <property type="entry name" value="ThiS/MoaD-like"/>
</dbReference>
<dbReference type="OrthoDB" id="5531344at2759"/>
<feature type="binding site" evidence="8">
    <location>
        <begin position="323"/>
        <end position="324"/>
    </location>
    <ligand>
        <name>substrate</name>
    </ligand>
</feature>
<keyword evidence="2 8" id="KW-0963">Cytoplasm</keyword>
<dbReference type="Gene3D" id="3.10.20.30">
    <property type="match status" value="1"/>
</dbReference>
<evidence type="ECO:0000256" key="9">
    <source>
        <dbReference type="SAM" id="MobiDB-lite"/>
    </source>
</evidence>
<keyword evidence="6 8" id="KW-0501">Molybdenum cofactor biosynthesis</keyword>
<comment type="similarity">
    <text evidence="8">Belongs to the MoaE family. MOCS2B subfamily.</text>
</comment>
<dbReference type="FunFam" id="3.10.20.30:FF:000010">
    <property type="entry name" value="Molybdopterin synthase sulfur carrier subunit"/>
    <property type="match status" value="1"/>
</dbReference>
<evidence type="ECO:0000313" key="11">
    <source>
        <dbReference type="Proteomes" id="UP000437017"/>
    </source>
</evidence>
<name>A0A6A1QHV2_BALPH</name>
<dbReference type="Pfam" id="PF02597">
    <property type="entry name" value="ThiS"/>
    <property type="match status" value="1"/>
</dbReference>
<dbReference type="GO" id="GO:0000166">
    <property type="term" value="F:nucleotide binding"/>
    <property type="evidence" value="ECO:0007669"/>
    <property type="project" value="UniProtKB-KW"/>
</dbReference>
<dbReference type="GO" id="GO:0030366">
    <property type="term" value="F:molybdopterin synthase activity"/>
    <property type="evidence" value="ECO:0007669"/>
    <property type="project" value="UniProtKB-UniRule"/>
</dbReference>
<feature type="binding site" evidence="8">
    <location>
        <position position="339"/>
    </location>
    <ligand>
        <name>substrate</name>
    </ligand>
</feature>
<comment type="PTM">
    <text evidence="7">C-terminal thiocarboxylation occurs in 2 steps, it is first acyl-adenylated (-COAMP) via the hesA/moeB/thiF part of MOCS3, then thiocarboxylated (-COSH) via the rhodanese domain of MOCS3.</text>
</comment>
<dbReference type="InterPro" id="IPR003448">
    <property type="entry name" value="Mopterin_biosynth_MoaE"/>
</dbReference>
<comment type="subunit">
    <text evidence="8">Heterotetramer; composed of 2 small (MOCS2A) and 2 large (MOCS2B) subunits.</text>
</comment>
<dbReference type="InterPro" id="IPR016155">
    <property type="entry name" value="Mopterin_synth/thiamin_S_b"/>
</dbReference>
<dbReference type="CDD" id="cd00756">
    <property type="entry name" value="MoaE"/>
    <property type="match status" value="1"/>
</dbReference>
<comment type="catalytic activity">
    <reaction evidence="8">
        <text>2 [molybdopterin-synthase sulfur-carrier protein]-C-terminal-Gly-aminoethanethioate + cyclic pyranopterin phosphate + H2O = molybdopterin + 2 [molybdopterin-synthase sulfur-carrier protein]-C-terminal Gly-Gly + 2 H(+)</text>
        <dbReference type="Rhea" id="RHEA:26333"/>
        <dbReference type="Rhea" id="RHEA-COMP:12202"/>
        <dbReference type="Rhea" id="RHEA-COMP:19907"/>
        <dbReference type="ChEBI" id="CHEBI:15377"/>
        <dbReference type="ChEBI" id="CHEBI:15378"/>
        <dbReference type="ChEBI" id="CHEBI:58698"/>
        <dbReference type="ChEBI" id="CHEBI:59648"/>
        <dbReference type="ChEBI" id="CHEBI:90778"/>
        <dbReference type="ChEBI" id="CHEBI:232372"/>
        <dbReference type="EC" id="2.8.1.12"/>
    </reaction>
</comment>
<comment type="caution">
    <text evidence="10">The sequence shown here is derived from an EMBL/GenBank/DDBJ whole genome shotgun (WGS) entry which is preliminary data.</text>
</comment>
<dbReference type="SUPFAM" id="SSF54690">
    <property type="entry name" value="Molybdopterin synthase subunit MoaE"/>
    <property type="match status" value="1"/>
</dbReference>
<dbReference type="Gene3D" id="3.90.1170.40">
    <property type="entry name" value="Molybdopterin biosynthesis MoaE subunit"/>
    <property type="match status" value="1"/>
</dbReference>
<evidence type="ECO:0000256" key="7">
    <source>
        <dbReference type="HAMAP-Rule" id="MF_03051"/>
    </source>
</evidence>
<gene>
    <name evidence="8" type="primary">MOCS2</name>
    <name evidence="10" type="ORF">E2I00_018713</name>
</gene>
<dbReference type="AlphaFoldDB" id="A0A6A1QHV2"/>
<keyword evidence="4 8" id="KW-0808">Transferase</keyword>
<comment type="miscellaneous">
    <text evidence="8">This protein is produced by a bicistronic gene which also produces the small subunit (MOCS2A) from an overlapping reading frame.</text>
</comment>
<dbReference type="InterPro" id="IPR028887">
    <property type="entry name" value="MOCS2A_euk"/>
</dbReference>
<evidence type="ECO:0000256" key="5">
    <source>
        <dbReference type="ARBA" id="ARBA00022741"/>
    </source>
</evidence>
<comment type="function">
    <text evidence="7">Acts as a sulfur carrier required for molybdopterin biosynthesis. Component of the molybdopterin synthase complex that catalyzes the conversion of precursor Z into molybdopterin by mediating the incorporation of 2 sulfur atoms into precursor Z to generate a dithiolene group. In the complex, serves as sulfur donor by being thiocarboxylated (-COSH) at its C-terminus by MOCS3. After interaction with MOCS2B, the sulfur is then transferred to precursor Z to form molybdopterin.</text>
</comment>
<sequence>MGLENTLKEKAGMKLHLQLSPTTATHPRVNTKLQAPAAQTKQGEERGGASSAHARCGRRGPAGCACALRRPDASASAPGYPARVPWRDGAAVPDPVLLGQTPATSTAAVGPPDFGGFAPVSPAKVKSIPRTLVLQVEVLYFAESAEITGIRSETISVPQEIKALQLWNEIETRHPGLADVRNQVIFAVRQEYVELGDQLLLLQSGDEIAIIPPININEVEEKSKDIIKFTSEQLSVDEVSQLVISPLCGAISLFVGTTRNNFEGKKVISLEYEAYLPMAENEVRKICSDIRQKWPVKHIAVFHRLGLVPVSEASIIIAVSSAHRTASLEAVSYAIDTLKAKVPIWKKEMYEESSSSWKRNKECFWATDD</sequence>
<feature type="compositionally biased region" description="Polar residues" evidence="9">
    <location>
        <begin position="31"/>
        <end position="41"/>
    </location>
</feature>
<dbReference type="InterPro" id="IPR012675">
    <property type="entry name" value="Beta-grasp_dom_sf"/>
</dbReference>
<dbReference type="SUPFAM" id="SSF54285">
    <property type="entry name" value="MoaD/ThiS"/>
    <property type="match status" value="1"/>
</dbReference>
<dbReference type="UniPathway" id="UPA00344"/>
<keyword evidence="5 7" id="KW-0547">Nucleotide-binding</keyword>
<protein>
    <recommendedName>
        <fullName evidence="7 8">Multifunctional fusion protein</fullName>
    </recommendedName>
    <domain>
        <recommendedName>
            <fullName evidence="7">Molybdopterin synthase sulfur carrier subunit</fullName>
        </recommendedName>
        <alternativeName>
            <fullName evidence="7">Molybdenum cofactor synthesis protein 2 small subunit</fullName>
        </alternativeName>
        <alternativeName>
            <fullName evidence="7">Molybdenum cofactor synthesis protein 2A</fullName>
        </alternativeName>
        <alternativeName>
            <fullName evidence="7">Sulfur carrier protein MOCS2A</fullName>
            <shortName evidence="7">MOCS2A</shortName>
        </alternativeName>
    </domain>
    <domain>
        <recommendedName>
            <fullName evidence="8">Molybdopterin synthase catalytic subunit</fullName>
            <ecNumber evidence="8">2.8.1.12</ecNumber>
        </recommendedName>
        <alternativeName>
            <fullName evidence="8">Molybdenum cofactor synthesis protein 2 large subunit</fullName>
        </alternativeName>
        <alternativeName>
            <fullName evidence="8">Molybdenum cofactor synthesis protein 2B</fullName>
            <shortName evidence="8">MOCS2B</shortName>
        </alternativeName>
    </domain>
</protein>
<evidence type="ECO:0000256" key="4">
    <source>
        <dbReference type="ARBA" id="ARBA00022679"/>
    </source>
</evidence>
<accession>A0A6A1QHV2</accession>
<feature type="region of interest" description="Disordered" evidence="9">
    <location>
        <begin position="19"/>
        <end position="59"/>
    </location>
</feature>
<evidence type="ECO:0000256" key="1">
    <source>
        <dbReference type="ARBA" id="ARBA00005046"/>
    </source>
</evidence>
<dbReference type="Pfam" id="PF02391">
    <property type="entry name" value="MoaE"/>
    <property type="match status" value="1"/>
</dbReference>
<evidence type="ECO:0000256" key="2">
    <source>
        <dbReference type="ARBA" id="ARBA00022490"/>
    </source>
</evidence>
<keyword evidence="3" id="KW-0597">Phosphoprotein</keyword>
<organism evidence="10 11">
    <name type="scientific">Balaenoptera physalus</name>
    <name type="common">Fin whale</name>
    <name type="synonym">Balaena physalus</name>
    <dbReference type="NCBI Taxonomy" id="9770"/>
    <lineage>
        <taxon>Eukaryota</taxon>
        <taxon>Metazoa</taxon>
        <taxon>Chordata</taxon>
        <taxon>Craniata</taxon>
        <taxon>Vertebrata</taxon>
        <taxon>Euteleostomi</taxon>
        <taxon>Mammalia</taxon>
        <taxon>Eutheria</taxon>
        <taxon>Laurasiatheria</taxon>
        <taxon>Artiodactyla</taxon>
        <taxon>Whippomorpha</taxon>
        <taxon>Cetacea</taxon>
        <taxon>Mysticeti</taxon>
        <taxon>Balaenopteridae</taxon>
        <taxon>Balaenoptera</taxon>
    </lineage>
</organism>
<comment type="pathway">
    <text evidence="1 8">Cofactor biosynthesis; molybdopterin biosynthesis.</text>
</comment>
<comment type="subcellular location">
    <subcellularLocation>
        <location evidence="8">Cytoplasm</location>
        <location evidence="8">Cytosol</location>
    </subcellularLocation>
</comment>
<dbReference type="EMBL" id="SGJD01000171">
    <property type="protein sequence ID" value="KAB0406533.1"/>
    <property type="molecule type" value="Genomic_DNA"/>
</dbReference>
<dbReference type="PANTHER" id="PTHR23404">
    <property type="entry name" value="MOLYBDOPTERIN SYNTHASE RELATED"/>
    <property type="match status" value="1"/>
</dbReference>
<dbReference type="GO" id="GO:0006777">
    <property type="term" value="P:Mo-molybdopterin cofactor biosynthetic process"/>
    <property type="evidence" value="ECO:0007669"/>
    <property type="project" value="UniProtKB-UniRule"/>
</dbReference>
<dbReference type="CDD" id="cd00754">
    <property type="entry name" value="Ubl_MoaD"/>
    <property type="match status" value="1"/>
</dbReference>
<evidence type="ECO:0000256" key="3">
    <source>
        <dbReference type="ARBA" id="ARBA00022553"/>
    </source>
</evidence>
<evidence type="ECO:0000256" key="6">
    <source>
        <dbReference type="ARBA" id="ARBA00023150"/>
    </source>
</evidence>
<reference evidence="10 11" key="1">
    <citation type="journal article" date="2019" name="PLoS ONE">
        <title>Genomic analyses reveal an absence of contemporary introgressive admixture between fin whales and blue whales, despite known hybrids.</title>
        <authorList>
            <person name="Westbury M.V."/>
            <person name="Petersen B."/>
            <person name="Lorenzen E.D."/>
        </authorList>
    </citation>
    <scope>NUCLEOTIDE SEQUENCE [LARGE SCALE GENOMIC DNA]</scope>
    <source>
        <strain evidence="10">FinWhale-01</strain>
    </source>
</reference>
<dbReference type="NCBIfam" id="TIGR01682">
    <property type="entry name" value="moaD"/>
    <property type="match status" value="1"/>
</dbReference>
<dbReference type="Proteomes" id="UP000437017">
    <property type="component" value="Unassembled WGS sequence"/>
</dbReference>
<proteinExistence type="inferred from homology"/>